<dbReference type="PANTHER" id="PTHR43027">
    <property type="entry name" value="DOXORUBICIN RESISTANCE ABC TRANSPORTER PERMEASE PROTEIN DRRC-RELATED"/>
    <property type="match status" value="1"/>
</dbReference>
<dbReference type="Proteomes" id="UP001501747">
    <property type="component" value="Unassembled WGS sequence"/>
</dbReference>
<dbReference type="InterPro" id="IPR013525">
    <property type="entry name" value="ABC2_TM"/>
</dbReference>
<evidence type="ECO:0000256" key="2">
    <source>
        <dbReference type="ARBA" id="ARBA00022692"/>
    </source>
</evidence>
<feature type="transmembrane region" description="Helical" evidence="6">
    <location>
        <begin position="61"/>
        <end position="81"/>
    </location>
</feature>
<keyword evidence="3 6" id="KW-1133">Transmembrane helix</keyword>
<keyword evidence="5" id="KW-0046">Antibiotic resistance</keyword>
<organism evidence="8 9">
    <name type="scientific">Allokutzneria multivorans</name>
    <dbReference type="NCBI Taxonomy" id="1142134"/>
    <lineage>
        <taxon>Bacteria</taxon>
        <taxon>Bacillati</taxon>
        <taxon>Actinomycetota</taxon>
        <taxon>Actinomycetes</taxon>
        <taxon>Pseudonocardiales</taxon>
        <taxon>Pseudonocardiaceae</taxon>
        <taxon>Allokutzneria</taxon>
    </lineage>
</organism>
<accession>A0ABP7SSW9</accession>
<evidence type="ECO:0000256" key="5">
    <source>
        <dbReference type="ARBA" id="ARBA00023251"/>
    </source>
</evidence>
<dbReference type="PIRSF" id="PIRSF006648">
    <property type="entry name" value="DrrB"/>
    <property type="match status" value="1"/>
</dbReference>
<name>A0ABP7SSW9_9PSEU</name>
<dbReference type="InterPro" id="IPR052902">
    <property type="entry name" value="ABC-2_transporter"/>
</dbReference>
<comment type="similarity">
    <text evidence="6">Belongs to the ABC-2 integral membrane protein family.</text>
</comment>
<feature type="transmembrane region" description="Helical" evidence="6">
    <location>
        <begin position="168"/>
        <end position="187"/>
    </location>
</feature>
<feature type="transmembrane region" description="Helical" evidence="6">
    <location>
        <begin position="136"/>
        <end position="161"/>
    </location>
</feature>
<dbReference type="InterPro" id="IPR000412">
    <property type="entry name" value="ABC_2_transport"/>
</dbReference>
<proteinExistence type="inferred from homology"/>
<evidence type="ECO:0000256" key="4">
    <source>
        <dbReference type="ARBA" id="ARBA00023136"/>
    </source>
</evidence>
<evidence type="ECO:0000313" key="8">
    <source>
        <dbReference type="EMBL" id="GAA4016090.1"/>
    </source>
</evidence>
<gene>
    <name evidence="8" type="ORF">GCM10022247_43870</name>
</gene>
<dbReference type="InterPro" id="IPR047817">
    <property type="entry name" value="ABC2_TM_bact-type"/>
</dbReference>
<evidence type="ECO:0000256" key="6">
    <source>
        <dbReference type="RuleBase" id="RU361157"/>
    </source>
</evidence>
<evidence type="ECO:0000259" key="7">
    <source>
        <dbReference type="PROSITE" id="PS51012"/>
    </source>
</evidence>
<dbReference type="PROSITE" id="PS51012">
    <property type="entry name" value="ABC_TM2"/>
    <property type="match status" value="1"/>
</dbReference>
<feature type="domain" description="ABC transmembrane type-2" evidence="7">
    <location>
        <begin position="22"/>
        <end position="248"/>
    </location>
</feature>
<dbReference type="PANTHER" id="PTHR43027:SF2">
    <property type="entry name" value="TRANSPORT PERMEASE PROTEIN"/>
    <property type="match status" value="1"/>
</dbReference>
<keyword evidence="4 6" id="KW-0472">Membrane</keyword>
<feature type="transmembrane region" description="Helical" evidence="6">
    <location>
        <begin position="225"/>
        <end position="245"/>
    </location>
</feature>
<dbReference type="EMBL" id="BAABAL010000017">
    <property type="protein sequence ID" value="GAA4016090.1"/>
    <property type="molecule type" value="Genomic_DNA"/>
</dbReference>
<keyword evidence="9" id="KW-1185">Reference proteome</keyword>
<dbReference type="Pfam" id="PF01061">
    <property type="entry name" value="ABC2_membrane"/>
    <property type="match status" value="1"/>
</dbReference>
<reference evidence="9" key="1">
    <citation type="journal article" date="2019" name="Int. J. Syst. Evol. Microbiol.">
        <title>The Global Catalogue of Microorganisms (GCM) 10K type strain sequencing project: providing services to taxonomists for standard genome sequencing and annotation.</title>
        <authorList>
            <consortium name="The Broad Institute Genomics Platform"/>
            <consortium name="The Broad Institute Genome Sequencing Center for Infectious Disease"/>
            <person name="Wu L."/>
            <person name="Ma J."/>
        </authorList>
    </citation>
    <scope>NUCLEOTIDE SEQUENCE [LARGE SCALE GENOMIC DNA]</scope>
    <source>
        <strain evidence="9">JCM 17342</strain>
    </source>
</reference>
<evidence type="ECO:0000256" key="1">
    <source>
        <dbReference type="ARBA" id="ARBA00004141"/>
    </source>
</evidence>
<evidence type="ECO:0000313" key="9">
    <source>
        <dbReference type="Proteomes" id="UP001501747"/>
    </source>
</evidence>
<feature type="transmembrane region" description="Helical" evidence="6">
    <location>
        <begin position="21"/>
        <end position="41"/>
    </location>
</feature>
<comment type="subcellular location">
    <subcellularLocation>
        <location evidence="6">Cell membrane</location>
        <topology evidence="6">Multi-pass membrane protein</topology>
    </subcellularLocation>
    <subcellularLocation>
        <location evidence="1">Membrane</location>
        <topology evidence="1">Multi-pass membrane protein</topology>
    </subcellularLocation>
</comment>
<keyword evidence="6" id="KW-0813">Transport</keyword>
<keyword evidence="2 6" id="KW-0812">Transmembrane</keyword>
<sequence length="248" mass="26272">MTMNRLARITAAELRLFLREPMTVVFGIALPPLLLVIFGSIPSFAAPDPDLGGQRFIEVYAPALIATSLAMLALSSLPTILASYREKGVLRRLATTPVRPGFLLTAQVVTHLLMALLSVVLLLAIGAIWFDLALPANALGFVLALVLAITAVFAIGLLIAALATSGRLASGIGSLLFFPVAFLAGLWTPGPTMPEFLRNIASFSPLGAGSQAIKAAWAGGWPQPLHLLVMLGFTAIAGFAAARWFRWE</sequence>
<evidence type="ECO:0000256" key="3">
    <source>
        <dbReference type="ARBA" id="ARBA00022989"/>
    </source>
</evidence>
<feature type="transmembrane region" description="Helical" evidence="6">
    <location>
        <begin position="102"/>
        <end position="130"/>
    </location>
</feature>
<comment type="caution">
    <text evidence="8">The sequence shown here is derived from an EMBL/GenBank/DDBJ whole genome shotgun (WGS) entry which is preliminary data.</text>
</comment>
<protein>
    <recommendedName>
        <fullName evidence="6">Transport permease protein</fullName>
    </recommendedName>
</protein>
<keyword evidence="6" id="KW-1003">Cell membrane</keyword>